<keyword evidence="5" id="KW-1185">Reference proteome</keyword>
<accession>A0A0F4LN04</accession>
<dbReference type="PATRIC" id="fig|303541.3.peg.57"/>
<evidence type="ECO:0000313" key="5">
    <source>
        <dbReference type="Proteomes" id="UP000033682"/>
    </source>
</evidence>
<keyword evidence="4" id="KW-0614">Plasmid</keyword>
<sequence length="441" mass="48040">MSFKIKRKTLTRCSAALGAALMVTGVATGALNNEPVSHAENVSSRADIPVTVTGGEVDNTKWTAVDKPKTITRTIHFVDESGKAVAKDVVESHTGQIFTTKNGDDTVTRAFTIVNGAATDVQPKFTSVTSPEVKGYKLKSDQFKTIPEQGWSLDGTQNTDPKTGFYTNLAQDEVINVVYVKESNQNAQLKEAVPVAGYTVLNVKTMTRTINFVDINNKQLHDPEVESVKYETVVPEKLTPAEQQNYKNQKVAVVKVVKDANGNITSQSASVYDTPAYKLKDVTAPEITGYKLQNKKFKTLSGQYMWLSPASHVQATLDNGLPQYIYQDERIDVIYEPQTEADKLKEEEAKKKQDTKDNKDQQQKDTKKKKNGSAVVNGPHDDGNTPSSGVVADPGYGESSGSVLPQTGNKTMSLVSTISGLLFLVGSAVMTFSSKIKGLFK</sequence>
<dbReference type="AlphaFoldDB" id="A0A0F4LN04"/>
<dbReference type="Gene3D" id="2.60.40.4300">
    <property type="match status" value="2"/>
</dbReference>
<dbReference type="RefSeq" id="WP_046308306.1">
    <property type="nucleotide sequence ID" value="NZ_KQ034005.1"/>
</dbReference>
<reference evidence="4 5" key="1">
    <citation type="submission" date="2015-01" db="EMBL/GenBank/DDBJ databases">
        <title>Comparative genomics of the lactic acid bacteria isolated from the honey bee gut.</title>
        <authorList>
            <person name="Ellegaard K.M."/>
            <person name="Tamarit D."/>
            <person name="Javelind E."/>
            <person name="Olofsson T."/>
            <person name="Andersson S.G."/>
            <person name="Vasquez A."/>
        </authorList>
    </citation>
    <scope>NUCLEOTIDE SEQUENCE [LARGE SCALE GENOMIC DNA]</scope>
    <source>
        <strain evidence="4 5">Hma11</strain>
        <plasmid evidence="4">pHma11p1</plasmid>
    </source>
</reference>
<feature type="region of interest" description="Disordered" evidence="1">
    <location>
        <begin position="344"/>
        <end position="406"/>
    </location>
</feature>
<dbReference type="NCBIfam" id="TIGR01167">
    <property type="entry name" value="LPXTG_anchor"/>
    <property type="match status" value="1"/>
</dbReference>
<name>A0A0F4LN04_9LACO</name>
<dbReference type="InterPro" id="IPR041495">
    <property type="entry name" value="Mub_B2"/>
</dbReference>
<feature type="domain" description="Mub B2-like" evidence="3">
    <location>
        <begin position="64"/>
        <end position="141"/>
    </location>
</feature>
<dbReference type="EMBL" id="JXLG01000016">
    <property type="protein sequence ID" value="KJY59654.1"/>
    <property type="molecule type" value="Genomic_DNA"/>
</dbReference>
<organism evidence="4 5">
    <name type="scientific">Lactobacillus apis</name>
    <dbReference type="NCBI Taxonomy" id="303541"/>
    <lineage>
        <taxon>Bacteria</taxon>
        <taxon>Bacillati</taxon>
        <taxon>Bacillota</taxon>
        <taxon>Bacilli</taxon>
        <taxon>Lactobacillales</taxon>
        <taxon>Lactobacillaceae</taxon>
        <taxon>Lactobacillus</taxon>
    </lineage>
</organism>
<proteinExistence type="predicted"/>
<feature type="chain" id="PRO_5039692128" description="Mub B2-like domain-containing protein" evidence="2">
    <location>
        <begin position="30"/>
        <end position="441"/>
    </location>
</feature>
<feature type="compositionally biased region" description="Basic and acidic residues" evidence="1">
    <location>
        <begin position="344"/>
        <end position="365"/>
    </location>
</feature>
<dbReference type="HOGENOM" id="CLU_603807_0_0_9"/>
<evidence type="ECO:0000256" key="1">
    <source>
        <dbReference type="SAM" id="MobiDB-lite"/>
    </source>
</evidence>
<geneLocation type="plasmid" evidence="4">
    <name>pHma11p1</name>
</geneLocation>
<dbReference type="Proteomes" id="UP000033682">
    <property type="component" value="Plasmid pHma11p1"/>
</dbReference>
<evidence type="ECO:0000256" key="2">
    <source>
        <dbReference type="SAM" id="SignalP"/>
    </source>
</evidence>
<feature type="signal peptide" evidence="2">
    <location>
        <begin position="1"/>
        <end position="29"/>
    </location>
</feature>
<keyword evidence="2" id="KW-0732">Signal</keyword>
<comment type="caution">
    <text evidence="4">The sequence shown here is derived from an EMBL/GenBank/DDBJ whole genome shotgun (WGS) entry which is preliminary data.</text>
</comment>
<protein>
    <recommendedName>
        <fullName evidence="3">Mub B2-like domain-containing protein</fullName>
    </recommendedName>
</protein>
<evidence type="ECO:0000313" key="4">
    <source>
        <dbReference type="EMBL" id="KJY59654.1"/>
    </source>
</evidence>
<dbReference type="Pfam" id="PF17966">
    <property type="entry name" value="Muc_B2"/>
    <property type="match status" value="1"/>
</dbReference>
<evidence type="ECO:0000259" key="3">
    <source>
        <dbReference type="Pfam" id="PF17966"/>
    </source>
</evidence>
<gene>
    <name evidence="4" type="ORF">JF72_14860</name>
</gene>